<evidence type="ECO:0000256" key="1">
    <source>
        <dbReference type="SAM" id="Phobius"/>
    </source>
</evidence>
<dbReference type="RefSeq" id="YP_009031669.1">
    <property type="nucleotide sequence ID" value="NC_024139.1"/>
</dbReference>
<dbReference type="Proteomes" id="UP000026908">
    <property type="component" value="Segment"/>
</dbReference>
<evidence type="ECO:0000313" key="2">
    <source>
        <dbReference type="EMBL" id="AHN83480.1"/>
    </source>
</evidence>
<feature type="transmembrane region" description="Helical" evidence="1">
    <location>
        <begin position="7"/>
        <end position="27"/>
    </location>
</feature>
<dbReference type="EMBL" id="KJ190157">
    <property type="protein sequence ID" value="AHN83480.1"/>
    <property type="molecule type" value="Genomic_DNA"/>
</dbReference>
<name>A0A023MH66_9CAUD</name>
<dbReference type="Pfam" id="PF23800">
    <property type="entry name" value="DUF7176"/>
    <property type="match status" value="1"/>
</dbReference>
<keyword evidence="3" id="KW-1185">Reference proteome</keyword>
<reference evidence="2 3" key="1">
    <citation type="journal article" date="2014" name="Genome Announc.">
        <title>Complete Genome Sequences of Two Escherichia coli O157:H7 Phages Effective in Limiting Contamination of Food Products.</title>
        <authorList>
            <person name="Hong Y."/>
            <person name="Pan Y."/>
            <person name="Harman N.J."/>
            <person name="Ebner P.D."/>
        </authorList>
    </citation>
    <scope>NUCLEOTIDE SEQUENCE [LARGE SCALE GENOMIC DNA]</scope>
</reference>
<keyword evidence="1" id="KW-0812">Transmembrane</keyword>
<feature type="transmembrane region" description="Helical" evidence="1">
    <location>
        <begin position="58"/>
        <end position="78"/>
    </location>
</feature>
<dbReference type="KEGG" id="vg:19487015"/>
<dbReference type="OrthoDB" id="21106at10239"/>
<dbReference type="GeneID" id="19487015"/>
<evidence type="ECO:0008006" key="4">
    <source>
        <dbReference type="Google" id="ProtNLM"/>
    </source>
</evidence>
<keyword evidence="1" id="KW-0472">Membrane</keyword>
<dbReference type="InterPro" id="IPR055600">
    <property type="entry name" value="DUF7176"/>
</dbReference>
<protein>
    <recommendedName>
        <fullName evidence="4">Phage protein</fullName>
    </recommendedName>
</protein>
<organism evidence="2 3">
    <name type="scientific">Escherichia phage vB_EcoS_FFH_1</name>
    <dbReference type="NCBI Taxonomy" id="1446489"/>
    <lineage>
        <taxon>Viruses</taxon>
        <taxon>Duplodnaviria</taxon>
        <taxon>Heunggongvirae</taxon>
        <taxon>Uroviricota</taxon>
        <taxon>Caudoviricetes</taxon>
        <taxon>Demerecviridae</taxon>
        <taxon>Markadamsvirinae</taxon>
        <taxon>Tequintavirus</taxon>
        <taxon>Tequintavirus FFH1</taxon>
    </lineage>
</organism>
<sequence>MIISPFALWFVIGSIVAIYSLVDDLYISKNKDVILYVIHKTRPLDLPPLDDKTLLRCARSMIFIVDILLGPTSVFFFYRKTRNMKKFKAEMQNT</sequence>
<proteinExistence type="predicted"/>
<keyword evidence="1" id="KW-1133">Transmembrane helix</keyword>
<evidence type="ECO:0000313" key="3">
    <source>
        <dbReference type="Proteomes" id="UP000026908"/>
    </source>
</evidence>
<accession>A0A023MH66</accession>